<proteinExistence type="predicted"/>
<dbReference type="GO" id="GO:0005634">
    <property type="term" value="C:nucleus"/>
    <property type="evidence" value="ECO:0007669"/>
    <property type="project" value="UniProtKB-SubCell"/>
</dbReference>
<dbReference type="CDD" id="cd16887">
    <property type="entry name" value="YEATS"/>
    <property type="match status" value="1"/>
</dbReference>
<evidence type="ECO:0000256" key="1">
    <source>
        <dbReference type="ARBA" id="ARBA00023242"/>
    </source>
</evidence>
<dbReference type="OMA" id="RVFTIHF"/>
<reference evidence="5" key="1">
    <citation type="journal article" date="2012" name="Proc. Natl. Acad. Sci. U.S.A.">
        <title>Antigenic diversity is generated by distinct evolutionary mechanisms in African trypanosome species.</title>
        <authorList>
            <person name="Jackson A.P."/>
            <person name="Berry A."/>
            <person name="Aslett M."/>
            <person name="Allison H.C."/>
            <person name="Burton P."/>
            <person name="Vavrova-Anderson J."/>
            <person name="Brown R."/>
            <person name="Browne H."/>
            <person name="Corton N."/>
            <person name="Hauser H."/>
            <person name="Gamble J."/>
            <person name="Gilderthorp R."/>
            <person name="Marcello L."/>
            <person name="McQuillan J."/>
            <person name="Otto T.D."/>
            <person name="Quail M.A."/>
            <person name="Sanders M.J."/>
            <person name="van Tonder A."/>
            <person name="Ginger M.L."/>
            <person name="Field M.C."/>
            <person name="Barry J.D."/>
            <person name="Hertz-Fowler C."/>
            <person name="Berriman M."/>
        </authorList>
    </citation>
    <scope>NUCLEOTIDE SEQUENCE</scope>
    <source>
        <strain evidence="5">Y486</strain>
    </source>
</reference>
<evidence type="ECO:0000256" key="2">
    <source>
        <dbReference type="PROSITE-ProRule" id="PRU00376"/>
    </source>
</evidence>
<dbReference type="Gene3D" id="2.60.40.1970">
    <property type="entry name" value="YEATS domain"/>
    <property type="match status" value="1"/>
</dbReference>
<keyword evidence="1 2" id="KW-0539">Nucleus</keyword>
<evidence type="ECO:0000313" key="5">
    <source>
        <dbReference type="EMBL" id="CCC49213.1"/>
    </source>
</evidence>
<accession>G0TZ10</accession>
<dbReference type="InterPro" id="IPR055129">
    <property type="entry name" value="YEATS_dom"/>
</dbReference>
<dbReference type="GO" id="GO:0006355">
    <property type="term" value="P:regulation of DNA-templated transcription"/>
    <property type="evidence" value="ECO:0007669"/>
    <property type="project" value="InterPro"/>
</dbReference>
<dbReference type="EMBL" id="HE573023">
    <property type="protein sequence ID" value="CCC49213.1"/>
    <property type="molecule type" value="Genomic_DNA"/>
</dbReference>
<comment type="subcellular location">
    <subcellularLocation>
        <location evidence="2">Nucleus</location>
    </subcellularLocation>
</comment>
<sequence>MLHGAATSLTRIFTIYFEGEVYRALIDCRTARTLRELLIVAIPYPSGYQSASQSPLNMPSDWVDDCVCTFGGQRLSLGMPTEMAPLLLHISRAAHPLSGRKRGRREFSLHDKEKRSLVSPNAGCNDNSAGDVWANESRFGMADGPVEFDGRAKGSGIGVTGQLGSKNSSLDDAGEVGDGSEECSVSDDCDNYQDTADIFNDYDNRQYEAILPVVVGGVVRLVDVESRDKSHKWTVYVRGLFNETQYLTDCIESVKFTLDPSFTPNERVVTSAPFELTEVGWGEFVVIITVQLRHFPRPICLTLSSAPDSSGPPRAVGSLTVNSALASGSESLTEALQASAALACATGSTPLATLNGPSLSPIVGALNRHRYLSKLDSVVEADVGDPHIGKIEVKRESEKSGWVRRVDSACAEGNPAAVSSDHVGGAPGHVAGQRTSPSVPAVALGSCQGSVVLTHLLRFSHRPRRGHCIPPFGRPFEAEEHVGYTLVHTPVVTEHYDEIVVPDPPEQLKNILELLPEFFRQRVCVAKEGRVASQQSSQRQEQSSASSQLETVSSLYSDCGVSCWEYIKREGVDDVSLAEAYIESVIASIRALPPQHAAQFASLIAHSSMPVRHGRGRRKLKGAEIDTYALRAAKKGLLDAVEQLSRDAAVLQAVNLYKQYT</sequence>
<feature type="compositionally biased region" description="Acidic residues" evidence="3">
    <location>
        <begin position="172"/>
        <end position="186"/>
    </location>
</feature>
<evidence type="ECO:0000259" key="4">
    <source>
        <dbReference type="PROSITE" id="PS51037"/>
    </source>
</evidence>
<gene>
    <name evidence="5" type="ORF">TVY486_0705380</name>
</gene>
<dbReference type="PROSITE" id="PS51037">
    <property type="entry name" value="YEATS"/>
    <property type="match status" value="1"/>
</dbReference>
<feature type="domain" description="YEATS" evidence="4">
    <location>
        <begin position="203"/>
        <end position="515"/>
    </location>
</feature>
<dbReference type="VEuPathDB" id="TriTrypDB:TvY486_0705380"/>
<evidence type="ECO:0000256" key="3">
    <source>
        <dbReference type="SAM" id="MobiDB-lite"/>
    </source>
</evidence>
<dbReference type="Pfam" id="PF03366">
    <property type="entry name" value="YEATS"/>
    <property type="match status" value="1"/>
</dbReference>
<dbReference type="InterPro" id="IPR038704">
    <property type="entry name" value="YEAST_sf"/>
</dbReference>
<organism evidence="5">
    <name type="scientific">Trypanosoma vivax (strain Y486)</name>
    <dbReference type="NCBI Taxonomy" id="1055687"/>
    <lineage>
        <taxon>Eukaryota</taxon>
        <taxon>Discoba</taxon>
        <taxon>Euglenozoa</taxon>
        <taxon>Kinetoplastea</taxon>
        <taxon>Metakinetoplastina</taxon>
        <taxon>Trypanosomatida</taxon>
        <taxon>Trypanosomatidae</taxon>
        <taxon>Trypanosoma</taxon>
        <taxon>Duttonella</taxon>
    </lineage>
</organism>
<dbReference type="InterPro" id="IPR005033">
    <property type="entry name" value="YEATS"/>
</dbReference>
<dbReference type="AlphaFoldDB" id="G0TZ10"/>
<protein>
    <recommendedName>
        <fullName evidence="4">YEATS domain-containing protein</fullName>
    </recommendedName>
</protein>
<dbReference type="PANTHER" id="PTHR23195">
    <property type="entry name" value="YEATS DOMAIN"/>
    <property type="match status" value="1"/>
</dbReference>
<feature type="region of interest" description="Disordered" evidence="3">
    <location>
        <begin position="159"/>
        <end position="186"/>
    </location>
</feature>
<name>G0TZ10_TRYVY</name>